<gene>
    <name evidence="1" type="ORF">ACFQWG_07545</name>
</gene>
<protein>
    <submittedName>
        <fullName evidence="1">Uncharacterized protein</fullName>
    </submittedName>
</protein>
<reference evidence="2" key="1">
    <citation type="journal article" date="2019" name="Int. J. Syst. Evol. Microbiol.">
        <title>The Global Catalogue of Microorganisms (GCM) 10K type strain sequencing project: providing services to taxonomists for standard genome sequencing and annotation.</title>
        <authorList>
            <consortium name="The Broad Institute Genomics Platform"/>
            <consortium name="The Broad Institute Genome Sequencing Center for Infectious Disease"/>
            <person name="Wu L."/>
            <person name="Ma J."/>
        </authorList>
    </citation>
    <scope>NUCLEOTIDE SEQUENCE [LARGE SCALE GENOMIC DNA]</scope>
    <source>
        <strain evidence="2">CCUG 56698</strain>
    </source>
</reference>
<dbReference type="Proteomes" id="UP001596527">
    <property type="component" value="Unassembled WGS sequence"/>
</dbReference>
<evidence type="ECO:0000313" key="2">
    <source>
        <dbReference type="Proteomes" id="UP001596527"/>
    </source>
</evidence>
<evidence type="ECO:0000313" key="1">
    <source>
        <dbReference type="EMBL" id="MFC7581049.1"/>
    </source>
</evidence>
<accession>A0ABW2SMK4</accession>
<dbReference type="RefSeq" id="WP_380973874.1">
    <property type="nucleotide sequence ID" value="NZ_JBHTEF010000001.1"/>
</dbReference>
<organism evidence="1 2">
    <name type="scientific">Schaalia naturae</name>
    <dbReference type="NCBI Taxonomy" id="635203"/>
    <lineage>
        <taxon>Bacteria</taxon>
        <taxon>Bacillati</taxon>
        <taxon>Actinomycetota</taxon>
        <taxon>Actinomycetes</taxon>
        <taxon>Actinomycetales</taxon>
        <taxon>Actinomycetaceae</taxon>
        <taxon>Schaalia</taxon>
    </lineage>
</organism>
<sequence>MTTRFIVIQPAPATTAEEVAEALAARGDMRRISAMDGVSVEDLSRDPAAALDGLSRRIRELEAEAVLVDQVEELPVSTFDVLGWNLDVAASTGARVLLALDAEGVPPELVAQDILVAGARAAAHGTAITAALVRGAALSRIDAGGVPVLACPPAPAELSQLLS</sequence>
<keyword evidence="2" id="KW-1185">Reference proteome</keyword>
<proteinExistence type="predicted"/>
<comment type="caution">
    <text evidence="1">The sequence shown here is derived from an EMBL/GenBank/DDBJ whole genome shotgun (WGS) entry which is preliminary data.</text>
</comment>
<dbReference type="EMBL" id="JBHTEF010000001">
    <property type="protein sequence ID" value="MFC7581049.1"/>
    <property type="molecule type" value="Genomic_DNA"/>
</dbReference>
<name>A0ABW2SMK4_9ACTO</name>